<comment type="caution">
    <text evidence="2">The sequence shown here is derived from an EMBL/GenBank/DDBJ whole genome shotgun (WGS) entry which is preliminary data.</text>
</comment>
<protein>
    <submittedName>
        <fullName evidence="2">Uncharacterized protein</fullName>
    </submittedName>
</protein>
<evidence type="ECO:0000313" key="2">
    <source>
        <dbReference type="EMBL" id="PZQ81731.1"/>
    </source>
</evidence>
<organism evidence="2 3">
    <name type="scientific">Ancylobacter novellus</name>
    <name type="common">Thiobacillus novellus</name>
    <dbReference type="NCBI Taxonomy" id="921"/>
    <lineage>
        <taxon>Bacteria</taxon>
        <taxon>Pseudomonadati</taxon>
        <taxon>Pseudomonadota</taxon>
        <taxon>Alphaproteobacteria</taxon>
        <taxon>Hyphomicrobiales</taxon>
        <taxon>Xanthobacteraceae</taxon>
        <taxon>Ancylobacter</taxon>
    </lineage>
</organism>
<proteinExistence type="predicted"/>
<sequence length="107" mass="11034">MSARGGMHWLAWLIAGPTVWAAAFAAAYGLHGLGCELGWTALQLGPVSAQRAAILLVGLLAALVCVALLAQVDRRLGMEAQLPRIGLWIGLGATLFTLAPALVASTC</sequence>
<keyword evidence="1" id="KW-0812">Transmembrane</keyword>
<evidence type="ECO:0000256" key="1">
    <source>
        <dbReference type="SAM" id="Phobius"/>
    </source>
</evidence>
<name>A0A2W5QSR6_ANCNO</name>
<keyword evidence="1" id="KW-1133">Transmembrane helix</keyword>
<dbReference type="AlphaFoldDB" id="A0A2W5QSR6"/>
<evidence type="ECO:0000313" key="3">
    <source>
        <dbReference type="Proteomes" id="UP000248887"/>
    </source>
</evidence>
<reference evidence="2 3" key="1">
    <citation type="submission" date="2017-08" db="EMBL/GenBank/DDBJ databases">
        <title>Infants hospitalized years apart are colonized by the same room-sourced microbial strains.</title>
        <authorList>
            <person name="Brooks B."/>
            <person name="Olm M.R."/>
            <person name="Firek B.A."/>
            <person name="Baker R."/>
            <person name="Thomas B.C."/>
            <person name="Morowitz M.J."/>
            <person name="Banfield J.F."/>
        </authorList>
    </citation>
    <scope>NUCLEOTIDE SEQUENCE [LARGE SCALE GENOMIC DNA]</scope>
    <source>
        <strain evidence="2">S2_005_001_R2_27</strain>
    </source>
</reference>
<feature type="transmembrane region" description="Helical" evidence="1">
    <location>
        <begin position="82"/>
        <end position="103"/>
    </location>
</feature>
<dbReference type="Proteomes" id="UP000248887">
    <property type="component" value="Unassembled WGS sequence"/>
</dbReference>
<dbReference type="EMBL" id="QFQD01000040">
    <property type="protein sequence ID" value="PZQ81731.1"/>
    <property type="molecule type" value="Genomic_DNA"/>
</dbReference>
<feature type="transmembrane region" description="Helical" evidence="1">
    <location>
        <begin position="49"/>
        <end position="70"/>
    </location>
</feature>
<keyword evidence="1" id="KW-0472">Membrane</keyword>
<gene>
    <name evidence="2" type="ORF">DI549_13190</name>
</gene>
<accession>A0A2W5QSR6</accession>